<evidence type="ECO:0000256" key="3">
    <source>
        <dbReference type="ARBA" id="ARBA00022989"/>
    </source>
</evidence>
<dbReference type="PANTHER" id="PTHR33048">
    <property type="entry name" value="PTH11-LIKE INTEGRAL MEMBRANE PROTEIN (AFU_ORTHOLOGUE AFUA_5G11245)"/>
    <property type="match status" value="1"/>
</dbReference>
<dbReference type="GO" id="GO:0016020">
    <property type="term" value="C:membrane"/>
    <property type="evidence" value="ECO:0007669"/>
    <property type="project" value="UniProtKB-SubCell"/>
</dbReference>
<feature type="domain" description="Rhodopsin" evidence="7">
    <location>
        <begin position="79"/>
        <end position="281"/>
    </location>
</feature>
<accession>A0A4T0BEZ2</accession>
<keyword evidence="2 6" id="KW-0812">Transmembrane</keyword>
<evidence type="ECO:0000256" key="6">
    <source>
        <dbReference type="SAM" id="Phobius"/>
    </source>
</evidence>
<dbReference type="Pfam" id="PF20684">
    <property type="entry name" value="Fung_rhodopsin"/>
    <property type="match status" value="1"/>
</dbReference>
<comment type="similarity">
    <text evidence="5">Belongs to the SAT4 family.</text>
</comment>
<feature type="transmembrane region" description="Helical" evidence="6">
    <location>
        <begin position="156"/>
        <end position="177"/>
    </location>
</feature>
<dbReference type="Proteomes" id="UP000308724">
    <property type="component" value="Unassembled WGS sequence"/>
</dbReference>
<keyword evidence="4 6" id="KW-0472">Membrane</keyword>
<evidence type="ECO:0000256" key="1">
    <source>
        <dbReference type="ARBA" id="ARBA00004141"/>
    </source>
</evidence>
<dbReference type="EMBL" id="QZBZ01000218">
    <property type="protein sequence ID" value="TIA32886.1"/>
    <property type="molecule type" value="Genomic_DNA"/>
</dbReference>
<organism evidence="8 9">
    <name type="scientific">Aureobasidium pullulans</name>
    <name type="common">Black yeast</name>
    <name type="synonym">Pullularia pullulans</name>
    <dbReference type="NCBI Taxonomy" id="5580"/>
    <lineage>
        <taxon>Eukaryota</taxon>
        <taxon>Fungi</taxon>
        <taxon>Dikarya</taxon>
        <taxon>Ascomycota</taxon>
        <taxon>Pezizomycotina</taxon>
        <taxon>Dothideomycetes</taxon>
        <taxon>Dothideomycetidae</taxon>
        <taxon>Dothideales</taxon>
        <taxon>Saccotheciaceae</taxon>
        <taxon>Aureobasidium</taxon>
    </lineage>
</organism>
<gene>
    <name evidence="8" type="ORF">D6C78_07930</name>
</gene>
<comment type="subcellular location">
    <subcellularLocation>
        <location evidence="1">Membrane</location>
        <topology evidence="1">Multi-pass membrane protein</topology>
    </subcellularLocation>
</comment>
<dbReference type="PANTHER" id="PTHR33048:SF146">
    <property type="entry name" value="INTEGRAL MEMBRANE PROTEIN"/>
    <property type="match status" value="1"/>
</dbReference>
<feature type="transmembrane region" description="Helical" evidence="6">
    <location>
        <begin position="197"/>
        <end position="224"/>
    </location>
</feature>
<name>A0A4T0BEZ2_AURPU</name>
<feature type="non-terminal residue" evidence="8">
    <location>
        <position position="1"/>
    </location>
</feature>
<evidence type="ECO:0000256" key="5">
    <source>
        <dbReference type="ARBA" id="ARBA00038359"/>
    </source>
</evidence>
<dbReference type="InterPro" id="IPR052337">
    <property type="entry name" value="SAT4-like"/>
</dbReference>
<evidence type="ECO:0000256" key="2">
    <source>
        <dbReference type="ARBA" id="ARBA00022692"/>
    </source>
</evidence>
<sequence>QYTFRYEVGHRCPCRHGIAVQVSHNSVGLCDIYFGSGSRSSLSVLHPQTVAQRFVGRRLHHPVNSSMSGVTISGTVTSNMTWASAIAYSVLIIVETRLGLGLPFRLPSEAVTDRLALLEYVSLPFYLLTGTGYKLAAGFAALDLTRNSSMTVNRKLIRLAISFISGAQLVSLLLFLLRCQPPSKAWLLHAQGNCFGWGQLLYGTSAITIVCDLLAFFQPFPIFLKTQIPTKKKINLAGFYLLSFLTSICSIVRICQVKVMLKTDDSTMLTIWGTIEICTGVRTIEISGSTMDLHY</sequence>
<evidence type="ECO:0000313" key="9">
    <source>
        <dbReference type="Proteomes" id="UP000308724"/>
    </source>
</evidence>
<evidence type="ECO:0000256" key="4">
    <source>
        <dbReference type="ARBA" id="ARBA00023136"/>
    </source>
</evidence>
<feature type="transmembrane region" description="Helical" evidence="6">
    <location>
        <begin position="124"/>
        <end position="144"/>
    </location>
</feature>
<evidence type="ECO:0000259" key="7">
    <source>
        <dbReference type="Pfam" id="PF20684"/>
    </source>
</evidence>
<proteinExistence type="inferred from homology"/>
<dbReference type="InterPro" id="IPR049326">
    <property type="entry name" value="Rhodopsin_dom_fungi"/>
</dbReference>
<protein>
    <recommendedName>
        <fullName evidence="7">Rhodopsin domain-containing protein</fullName>
    </recommendedName>
</protein>
<comment type="caution">
    <text evidence="8">The sequence shown here is derived from an EMBL/GenBank/DDBJ whole genome shotgun (WGS) entry which is preliminary data.</text>
</comment>
<reference evidence="8 9" key="1">
    <citation type="submission" date="2018-10" db="EMBL/GenBank/DDBJ databases">
        <title>Fifty Aureobasidium pullulans genomes reveal a recombining polyextremotolerant generalist.</title>
        <authorList>
            <person name="Gostincar C."/>
            <person name="Turk M."/>
            <person name="Zajc J."/>
            <person name="Gunde-Cimerman N."/>
        </authorList>
    </citation>
    <scope>NUCLEOTIDE SEQUENCE [LARGE SCALE GENOMIC DNA]</scope>
    <source>
        <strain evidence="8 9">EXF-1645</strain>
    </source>
</reference>
<feature type="transmembrane region" description="Helical" evidence="6">
    <location>
        <begin position="236"/>
        <end position="254"/>
    </location>
</feature>
<evidence type="ECO:0000313" key="8">
    <source>
        <dbReference type="EMBL" id="TIA32886.1"/>
    </source>
</evidence>
<dbReference type="AlphaFoldDB" id="A0A4T0BEZ2"/>
<keyword evidence="3 6" id="KW-1133">Transmembrane helix</keyword>